<dbReference type="AlphaFoldDB" id="A0AAN6GR47"/>
<feature type="binding site" evidence="3">
    <location>
        <position position="284"/>
    </location>
    <ligand>
        <name>Zn(2+)</name>
        <dbReference type="ChEBI" id="CHEBI:29105"/>
        <label>1</label>
    </ligand>
</feature>
<dbReference type="Gene3D" id="3.60.21.10">
    <property type="match status" value="1"/>
</dbReference>
<dbReference type="InterPro" id="IPR029052">
    <property type="entry name" value="Metallo-depent_PP-like"/>
</dbReference>
<dbReference type="GO" id="GO:0005615">
    <property type="term" value="C:extracellular space"/>
    <property type="evidence" value="ECO:0007669"/>
    <property type="project" value="TreeGrafter"/>
</dbReference>
<dbReference type="PANTHER" id="PTHR10340:SF27">
    <property type="entry name" value="ACL091CP"/>
    <property type="match status" value="1"/>
</dbReference>
<evidence type="ECO:0000256" key="4">
    <source>
        <dbReference type="PIRSR" id="PIRSR000948-2"/>
    </source>
</evidence>
<evidence type="ECO:0000259" key="6">
    <source>
        <dbReference type="Pfam" id="PF00149"/>
    </source>
</evidence>
<protein>
    <recommendedName>
        <fullName evidence="6">Calcineurin-like phosphoesterase domain-containing protein</fullName>
    </recommendedName>
</protein>
<keyword evidence="5" id="KW-0732">Signal</keyword>
<dbReference type="Pfam" id="PF00149">
    <property type="entry name" value="Metallophos"/>
    <property type="match status" value="1"/>
</dbReference>
<dbReference type="GO" id="GO:0046872">
    <property type="term" value="F:metal ion binding"/>
    <property type="evidence" value="ECO:0007669"/>
    <property type="project" value="UniProtKB-KW"/>
</dbReference>
<feature type="binding site" evidence="3">
    <location>
        <position position="535"/>
    </location>
    <ligand>
        <name>Zn(2+)</name>
        <dbReference type="ChEBI" id="CHEBI:29105"/>
        <label>2</label>
    </ligand>
</feature>
<feature type="binding site" evidence="3">
    <location>
        <position position="379"/>
    </location>
    <ligand>
        <name>Zn(2+)</name>
        <dbReference type="ChEBI" id="CHEBI:29105"/>
        <label>2</label>
    </ligand>
</feature>
<proteinExistence type="predicted"/>
<evidence type="ECO:0000313" key="7">
    <source>
        <dbReference type="EMBL" id="KAK0553545.1"/>
    </source>
</evidence>
<comment type="caution">
    <text evidence="7">The sequence shown here is derived from an EMBL/GenBank/DDBJ whole genome shotgun (WGS) entry which is preliminary data.</text>
</comment>
<feature type="binding site" evidence="3">
    <location>
        <position position="286"/>
    </location>
    <ligand>
        <name>Zn(2+)</name>
        <dbReference type="ChEBI" id="CHEBI:29105"/>
        <label>1</label>
    </ligand>
</feature>
<evidence type="ECO:0000256" key="3">
    <source>
        <dbReference type="PIRSR" id="PIRSR000948-1"/>
    </source>
</evidence>
<organism evidence="7 8">
    <name type="scientific">Tilletia horrida</name>
    <dbReference type="NCBI Taxonomy" id="155126"/>
    <lineage>
        <taxon>Eukaryota</taxon>
        <taxon>Fungi</taxon>
        <taxon>Dikarya</taxon>
        <taxon>Basidiomycota</taxon>
        <taxon>Ustilaginomycotina</taxon>
        <taxon>Exobasidiomycetes</taxon>
        <taxon>Tilletiales</taxon>
        <taxon>Tilletiaceae</taxon>
        <taxon>Tilletia</taxon>
    </lineage>
</organism>
<evidence type="ECO:0000256" key="1">
    <source>
        <dbReference type="ARBA" id="ARBA00022801"/>
    </source>
</evidence>
<dbReference type="GO" id="GO:0016020">
    <property type="term" value="C:membrane"/>
    <property type="evidence" value="ECO:0007669"/>
    <property type="project" value="GOC"/>
</dbReference>
<dbReference type="EMBL" id="JAPDMZ010000049">
    <property type="protein sequence ID" value="KAK0553545.1"/>
    <property type="molecule type" value="Genomic_DNA"/>
</dbReference>
<feature type="chain" id="PRO_5042969088" description="Calcineurin-like phosphoesterase domain-containing protein" evidence="5">
    <location>
        <begin position="23"/>
        <end position="758"/>
    </location>
</feature>
<evidence type="ECO:0000256" key="5">
    <source>
        <dbReference type="SAM" id="SignalP"/>
    </source>
</evidence>
<keyword evidence="2" id="KW-0325">Glycoprotein</keyword>
<keyword evidence="4" id="KW-1015">Disulfide bond</keyword>
<keyword evidence="3" id="KW-0862">Zinc</keyword>
<dbReference type="GO" id="GO:0004767">
    <property type="term" value="F:sphingomyelin phosphodiesterase activity"/>
    <property type="evidence" value="ECO:0007669"/>
    <property type="project" value="UniProtKB-UniRule"/>
</dbReference>
<name>A0AAN6GR47_9BASI</name>
<feature type="binding site" evidence="3">
    <location>
        <position position="379"/>
    </location>
    <ligand>
        <name>Zn(2+)</name>
        <dbReference type="ChEBI" id="CHEBI:29105"/>
        <label>1</label>
    </ligand>
</feature>
<feature type="binding site" evidence="3">
    <location>
        <position position="574"/>
    </location>
    <ligand>
        <name>Zn(2+)</name>
        <dbReference type="ChEBI" id="CHEBI:29105"/>
        <label>1</label>
    </ligand>
</feature>
<dbReference type="GO" id="GO:0006685">
    <property type="term" value="P:sphingomyelin catabolic process"/>
    <property type="evidence" value="ECO:0007669"/>
    <property type="project" value="UniProtKB-UniRule"/>
</dbReference>
<gene>
    <name evidence="7" type="ORF">OC846_002466</name>
</gene>
<dbReference type="SUPFAM" id="SSF56300">
    <property type="entry name" value="Metallo-dependent phosphatases"/>
    <property type="match status" value="1"/>
</dbReference>
<sequence>MRFFVPLLSCIAIVVLIASSDAILPRPSGSKTLQDAVTAPTAFSGPFKSYYQSAVPTSALPRPAIKNAAQGSFFSQAYFPDTLANPTVLPTLPPTGDAVLPKATASATASASLADEIQTNITNIINGTDTTCNKCLAALKLGQTLAQADPASAPLVMQNLCRLYKYKTSPSVDVACNRTYAAQTLGGTSAQVLVYADFTSPNSTDGQYICANVLGGKCPLPAPRQLTDDFLNAWFRGRRAPRAGLANAPFKSGSVQLPLIGGLLGSLFPQSKHKRPLRVLHFSDIHVDPRFLIGSESGCTNGQCCRADSFNSTTAPNAVELLGTGPTYPNMLSGANVSAPAAYWGNRKCDSPWSLVVAALESVNKINGGPVDAALYTGDMVTHDANWHLSRDLTFYTQQSLFDSMRYFFGPTTPVFAAIGNHDSSPSDAASPHSLPDGRGDQFSWDWDNNARLWQAEGWLNPLEARQAASHYAGYSVSPRHGLRIITLNTDFWYKNNIFVNINTTNPDVSGMLRFLTDELQKAEDSFERVWIVGHVLTGWDGSNPMDNPTNLFYQIVDRFAPRTIAGIFFGHTHEDQFTVFYSNNATSQTPGAAIATAFMGPSVTPGSNVNPSLRFYDIDPETYDVLDVHQYYTQLQDVQPAPGQGPTFQMLYSARSAYSNFSTSSAKGTYTAPVALAANATWPSTAPLNATFWASLTNEMEARPELVQTFTMYQGRNSSHSPPCTSSDCVAAKICYMRSGSGPLGKQCIQGYGSVQS</sequence>
<feature type="disulfide bond" evidence="4">
    <location>
        <begin position="299"/>
        <end position="304"/>
    </location>
</feature>
<feature type="domain" description="Calcineurin-like phosphoesterase" evidence="6">
    <location>
        <begin position="277"/>
        <end position="575"/>
    </location>
</feature>
<dbReference type="InterPro" id="IPR004843">
    <property type="entry name" value="Calcineurin-like_PHP"/>
</dbReference>
<comment type="cofactor">
    <cofactor evidence="3">
        <name>Zn(2+)</name>
        <dbReference type="ChEBI" id="CHEBI:29105"/>
    </cofactor>
    <text evidence="3">Binds 2 Zn(2+) ions per subunit.</text>
</comment>
<dbReference type="InterPro" id="IPR041805">
    <property type="entry name" value="ASMase/PPN1_MPP"/>
</dbReference>
<dbReference type="PANTHER" id="PTHR10340">
    <property type="entry name" value="SPHINGOMYELIN PHOSPHODIESTERASE"/>
    <property type="match status" value="1"/>
</dbReference>
<feature type="disulfide bond" evidence="4">
    <location>
        <begin position="305"/>
        <end position="349"/>
    </location>
</feature>
<evidence type="ECO:0000313" key="8">
    <source>
        <dbReference type="Proteomes" id="UP001176517"/>
    </source>
</evidence>
<dbReference type="CDD" id="cd00842">
    <property type="entry name" value="MPP_ASMase"/>
    <property type="match status" value="1"/>
</dbReference>
<dbReference type="GO" id="GO:0016798">
    <property type="term" value="F:hydrolase activity, acting on glycosyl bonds"/>
    <property type="evidence" value="ECO:0007669"/>
    <property type="project" value="UniProtKB-KW"/>
</dbReference>
<reference evidence="7" key="1">
    <citation type="journal article" date="2023" name="PhytoFront">
        <title>Draft Genome Resources of Seven Strains of Tilletia horrida, Causal Agent of Kernel Smut of Rice.</title>
        <authorList>
            <person name="Khanal S."/>
            <person name="Antony Babu S."/>
            <person name="Zhou X.G."/>
        </authorList>
    </citation>
    <scope>NUCLEOTIDE SEQUENCE</scope>
    <source>
        <strain evidence="7">TX6</strain>
    </source>
</reference>
<accession>A0AAN6GR47</accession>
<evidence type="ECO:0000256" key="2">
    <source>
        <dbReference type="ARBA" id="ARBA00023180"/>
    </source>
</evidence>
<keyword evidence="1" id="KW-0378">Hydrolase</keyword>
<feature type="signal peptide" evidence="5">
    <location>
        <begin position="1"/>
        <end position="22"/>
    </location>
</feature>
<dbReference type="Proteomes" id="UP001176517">
    <property type="component" value="Unassembled WGS sequence"/>
</dbReference>
<keyword evidence="3" id="KW-0479">Metal-binding</keyword>
<feature type="binding site" evidence="3">
    <location>
        <position position="572"/>
    </location>
    <ligand>
        <name>Zn(2+)</name>
        <dbReference type="ChEBI" id="CHEBI:29105"/>
        <label>2</label>
    </ligand>
</feature>
<keyword evidence="8" id="KW-1185">Reference proteome</keyword>
<feature type="binding site" evidence="3">
    <location>
        <position position="421"/>
    </location>
    <ligand>
        <name>Zn(2+)</name>
        <dbReference type="ChEBI" id="CHEBI:29105"/>
        <label>2</label>
    </ligand>
</feature>